<sequence>MAHLDIHEYAVEEVAKHNTVDDIWIILGPHGKQKIYDITAFLDDHPGGPEILMDLAGKDADDEFEGVDHSKEAREMVAQLCIGRLKTVGKKKPARGRVVLPVIEQKEPKRDDRLVGLMVAFMAVFFGYLLYPTP</sequence>
<dbReference type="AlphaFoldDB" id="A0A485KPA7"/>
<dbReference type="InterPro" id="IPR018506">
    <property type="entry name" value="Cyt_B5_heme-BS"/>
</dbReference>
<dbReference type="OrthoDB" id="260519at2759"/>
<evidence type="ECO:0000256" key="1">
    <source>
        <dbReference type="ARBA" id="ARBA00004370"/>
    </source>
</evidence>
<dbReference type="InterPro" id="IPR036400">
    <property type="entry name" value="Cyt_B5-like_heme/steroid_sf"/>
</dbReference>
<evidence type="ECO:0000256" key="2">
    <source>
        <dbReference type="ARBA" id="ARBA00022617"/>
    </source>
</evidence>
<accession>A0A485KPA7</accession>
<dbReference type="GO" id="GO:0020037">
    <property type="term" value="F:heme binding"/>
    <property type="evidence" value="ECO:0007669"/>
    <property type="project" value="UniProtKB-UniRule"/>
</dbReference>
<keyword evidence="12" id="KW-1185">Reference proteome</keyword>
<feature type="domain" description="Cytochrome b5 heme-binding" evidence="9">
    <location>
        <begin position="6"/>
        <end position="86"/>
    </location>
</feature>
<dbReference type="SUPFAM" id="SSF55856">
    <property type="entry name" value="Cytochrome b5-like heme/steroid binding domain"/>
    <property type="match status" value="1"/>
</dbReference>
<dbReference type="FunFam" id="3.10.120.10:FF:000002">
    <property type="entry name" value="Cytochrome b5 type B"/>
    <property type="match status" value="1"/>
</dbReference>
<dbReference type="GO" id="GO:0046872">
    <property type="term" value="F:metal ion binding"/>
    <property type="evidence" value="ECO:0007669"/>
    <property type="project" value="UniProtKB-UniRule"/>
</dbReference>
<keyword evidence="5 8" id="KW-0408">Iron</keyword>
<dbReference type="GO" id="GO:0016020">
    <property type="term" value="C:membrane"/>
    <property type="evidence" value="ECO:0007669"/>
    <property type="project" value="UniProtKB-SubCell"/>
</dbReference>
<dbReference type="PRINTS" id="PR00363">
    <property type="entry name" value="CYTOCHROMEB5"/>
</dbReference>
<keyword evidence="4 8" id="KW-0479">Metal-binding</keyword>
<evidence type="ECO:0000256" key="3">
    <source>
        <dbReference type="ARBA" id="ARBA00022692"/>
    </source>
</evidence>
<dbReference type="PANTHER" id="PTHR19359:SF14">
    <property type="entry name" value="CYTOCHROME B5 A"/>
    <property type="match status" value="1"/>
</dbReference>
<evidence type="ECO:0000256" key="7">
    <source>
        <dbReference type="ARBA" id="ARBA00038168"/>
    </source>
</evidence>
<evidence type="ECO:0000313" key="10">
    <source>
        <dbReference type="EMBL" id="KAF0699543.1"/>
    </source>
</evidence>
<reference evidence="11 12" key="1">
    <citation type="submission" date="2019-03" db="EMBL/GenBank/DDBJ databases">
        <authorList>
            <person name="Gaulin E."/>
            <person name="Dumas B."/>
        </authorList>
    </citation>
    <scope>NUCLEOTIDE SEQUENCE [LARGE SCALE GENOMIC DNA]</scope>
    <source>
        <strain evidence="11">CBS 568.67</strain>
    </source>
</reference>
<dbReference type="InterPro" id="IPR001199">
    <property type="entry name" value="Cyt_B5-like_heme/steroid-bd"/>
</dbReference>
<keyword evidence="8" id="KW-1133">Transmembrane helix</keyword>
<evidence type="ECO:0000313" key="12">
    <source>
        <dbReference type="Proteomes" id="UP000332933"/>
    </source>
</evidence>
<dbReference type="PANTHER" id="PTHR19359">
    <property type="entry name" value="CYTOCHROME B5"/>
    <property type="match status" value="1"/>
</dbReference>
<evidence type="ECO:0000256" key="6">
    <source>
        <dbReference type="ARBA" id="ARBA00023136"/>
    </source>
</evidence>
<organism evidence="11 12">
    <name type="scientific">Aphanomyces stellatus</name>
    <dbReference type="NCBI Taxonomy" id="120398"/>
    <lineage>
        <taxon>Eukaryota</taxon>
        <taxon>Sar</taxon>
        <taxon>Stramenopiles</taxon>
        <taxon>Oomycota</taxon>
        <taxon>Saprolegniomycetes</taxon>
        <taxon>Saprolegniales</taxon>
        <taxon>Verrucalvaceae</taxon>
        <taxon>Aphanomyces</taxon>
    </lineage>
</organism>
<dbReference type="Proteomes" id="UP000332933">
    <property type="component" value="Unassembled WGS sequence"/>
</dbReference>
<evidence type="ECO:0000259" key="9">
    <source>
        <dbReference type="PROSITE" id="PS50255"/>
    </source>
</evidence>
<dbReference type="SMART" id="SM01117">
    <property type="entry name" value="Cyt-b5"/>
    <property type="match status" value="1"/>
</dbReference>
<dbReference type="PROSITE" id="PS50255">
    <property type="entry name" value="CYTOCHROME_B5_2"/>
    <property type="match status" value="1"/>
</dbReference>
<name>A0A485KPA7_9STRA</name>
<proteinExistence type="inferred from homology"/>
<keyword evidence="2 8" id="KW-0349">Heme</keyword>
<dbReference type="EMBL" id="VJMH01005170">
    <property type="protein sequence ID" value="KAF0699543.1"/>
    <property type="molecule type" value="Genomic_DNA"/>
</dbReference>
<feature type="transmembrane region" description="Helical" evidence="8">
    <location>
        <begin position="114"/>
        <end position="131"/>
    </location>
</feature>
<reference evidence="10" key="2">
    <citation type="submission" date="2019-06" db="EMBL/GenBank/DDBJ databases">
        <title>Genomics analysis of Aphanomyces spp. identifies a new class of oomycete effector associated with host adaptation.</title>
        <authorList>
            <person name="Gaulin E."/>
        </authorList>
    </citation>
    <scope>NUCLEOTIDE SEQUENCE</scope>
    <source>
        <strain evidence="10">CBS 578.67</strain>
    </source>
</reference>
<keyword evidence="6 8" id="KW-0472">Membrane</keyword>
<dbReference type="PROSITE" id="PS00191">
    <property type="entry name" value="CYTOCHROME_B5_1"/>
    <property type="match status" value="1"/>
</dbReference>
<evidence type="ECO:0000313" key="11">
    <source>
        <dbReference type="EMBL" id="VFT86759.1"/>
    </source>
</evidence>
<gene>
    <name evidence="11" type="primary">Aste57867_9880</name>
    <name evidence="10" type="ORF">As57867_009841</name>
    <name evidence="11" type="ORF">ASTE57867_9880</name>
</gene>
<dbReference type="Gene3D" id="3.10.120.10">
    <property type="entry name" value="Cytochrome b5-like heme/steroid binding domain"/>
    <property type="match status" value="1"/>
</dbReference>
<comment type="subcellular location">
    <subcellularLocation>
        <location evidence="1">Membrane</location>
    </subcellularLocation>
</comment>
<dbReference type="Pfam" id="PF00173">
    <property type="entry name" value="Cyt-b5"/>
    <property type="match status" value="1"/>
</dbReference>
<dbReference type="EMBL" id="CAADRA010005191">
    <property type="protein sequence ID" value="VFT86759.1"/>
    <property type="molecule type" value="Genomic_DNA"/>
</dbReference>
<dbReference type="InterPro" id="IPR050668">
    <property type="entry name" value="Cytochrome_b5"/>
</dbReference>
<evidence type="ECO:0000256" key="8">
    <source>
        <dbReference type="RuleBase" id="RU362121"/>
    </source>
</evidence>
<evidence type="ECO:0000256" key="5">
    <source>
        <dbReference type="ARBA" id="ARBA00023004"/>
    </source>
</evidence>
<protein>
    <submittedName>
        <fullName evidence="11">Aste57867_9880 protein</fullName>
    </submittedName>
</protein>
<comment type="similarity">
    <text evidence="7 8">Belongs to the cytochrome b5 family.</text>
</comment>
<evidence type="ECO:0000256" key="4">
    <source>
        <dbReference type="ARBA" id="ARBA00022723"/>
    </source>
</evidence>
<keyword evidence="3 8" id="KW-0812">Transmembrane</keyword>